<keyword evidence="2" id="KW-1185">Reference proteome</keyword>
<evidence type="ECO:0000313" key="1">
    <source>
        <dbReference type="EMBL" id="SEE17923.1"/>
    </source>
</evidence>
<gene>
    <name evidence="1" type="ORF">SAMN04489800_0135</name>
</gene>
<proteinExistence type="predicted"/>
<dbReference type="EMBL" id="FNUD01000002">
    <property type="protein sequence ID" value="SEE17923.1"/>
    <property type="molecule type" value="Genomic_DNA"/>
</dbReference>
<reference evidence="1" key="1">
    <citation type="submission" date="2016-10" db="EMBL/GenBank/DDBJ databases">
        <authorList>
            <person name="Varghese N."/>
            <person name="Submissions S."/>
        </authorList>
    </citation>
    <scope>NUCLEOTIDE SEQUENCE [LARGE SCALE GENOMIC DNA]</scope>
    <source>
        <strain evidence="1">LMG 25555</strain>
    </source>
</reference>
<name>A0A1H5GQC8_PSEDM</name>
<organism evidence="1 2">
    <name type="scientific">Pseudomonas deceptionensis</name>
    <dbReference type="NCBI Taxonomy" id="882211"/>
    <lineage>
        <taxon>Bacteria</taxon>
        <taxon>Pseudomonadati</taxon>
        <taxon>Pseudomonadota</taxon>
        <taxon>Gammaproteobacteria</taxon>
        <taxon>Pseudomonadales</taxon>
        <taxon>Pseudomonadaceae</taxon>
        <taxon>Pseudomonas</taxon>
    </lineage>
</organism>
<protein>
    <submittedName>
        <fullName evidence="1">Uncharacterized protein</fullName>
    </submittedName>
</protein>
<evidence type="ECO:0000313" key="2">
    <source>
        <dbReference type="Proteomes" id="UP000183613"/>
    </source>
</evidence>
<dbReference type="Proteomes" id="UP000183613">
    <property type="component" value="Unassembled WGS sequence"/>
</dbReference>
<comment type="caution">
    <text evidence="1">The sequence shown here is derived from an EMBL/GenBank/DDBJ whole genome shotgun (WGS) entry which is preliminary data.</text>
</comment>
<accession>A0A1H5GQC8</accession>
<dbReference type="AlphaFoldDB" id="A0A1H5GQC8"/>
<sequence length="30" mass="3478">MPFLVFWLLNLRIATPYTLAEARVELADDV</sequence>